<feature type="compositionally biased region" description="Basic and acidic residues" evidence="1">
    <location>
        <begin position="103"/>
        <end position="114"/>
    </location>
</feature>
<reference evidence="2" key="1">
    <citation type="submission" date="2023-01" db="EMBL/GenBank/DDBJ databases">
        <title>Complete genome sequence of Planctobacterium marinum strain Dej080120_11.</title>
        <authorList>
            <person name="Ueki S."/>
            <person name="Maruyama F."/>
        </authorList>
    </citation>
    <scope>NUCLEOTIDE SEQUENCE</scope>
    <source>
        <strain evidence="2">Dej080120_11</strain>
    </source>
</reference>
<keyword evidence="3" id="KW-1185">Reference proteome</keyword>
<protein>
    <recommendedName>
        <fullName evidence="4">SrpA-related protein</fullName>
    </recommendedName>
</protein>
<feature type="region of interest" description="Disordered" evidence="1">
    <location>
        <begin position="17"/>
        <end position="165"/>
    </location>
</feature>
<feature type="compositionally biased region" description="Polar residues" evidence="1">
    <location>
        <begin position="87"/>
        <end position="102"/>
    </location>
</feature>
<feature type="compositionally biased region" description="Low complexity" evidence="1">
    <location>
        <begin position="58"/>
        <end position="67"/>
    </location>
</feature>
<gene>
    <name evidence="2" type="ORF">MACH26_00940</name>
</gene>
<feature type="compositionally biased region" description="Polar residues" evidence="1">
    <location>
        <begin position="35"/>
        <end position="44"/>
    </location>
</feature>
<dbReference type="InterPro" id="IPR021973">
    <property type="entry name" value="SprA-related"/>
</dbReference>
<accession>A0AA48HRM1</accession>
<dbReference type="Pfam" id="PF12118">
    <property type="entry name" value="SprA-related"/>
    <property type="match status" value="1"/>
</dbReference>
<proteinExistence type="predicted"/>
<evidence type="ECO:0000256" key="1">
    <source>
        <dbReference type="SAM" id="MobiDB-lite"/>
    </source>
</evidence>
<feature type="compositionally biased region" description="Basic and acidic residues" evidence="1">
    <location>
        <begin position="123"/>
        <end position="140"/>
    </location>
</feature>
<dbReference type="EMBL" id="AP027272">
    <property type="protein sequence ID" value="BDX04573.1"/>
    <property type="molecule type" value="Genomic_DNA"/>
</dbReference>
<dbReference type="KEGG" id="pmaw:MACH26_00940"/>
<evidence type="ECO:0008006" key="4">
    <source>
        <dbReference type="Google" id="ProtNLM"/>
    </source>
</evidence>
<evidence type="ECO:0000313" key="3">
    <source>
        <dbReference type="Proteomes" id="UP001333710"/>
    </source>
</evidence>
<evidence type="ECO:0000313" key="2">
    <source>
        <dbReference type="EMBL" id="BDX04573.1"/>
    </source>
</evidence>
<organism evidence="2 3">
    <name type="scientific">Planctobacterium marinum</name>
    <dbReference type="NCBI Taxonomy" id="1631968"/>
    <lineage>
        <taxon>Bacteria</taxon>
        <taxon>Pseudomonadati</taxon>
        <taxon>Pseudomonadota</taxon>
        <taxon>Gammaproteobacteria</taxon>
        <taxon>Alteromonadales</taxon>
        <taxon>Alteromonadaceae</taxon>
        <taxon>Planctobacterium</taxon>
    </lineage>
</organism>
<name>A0AA48HRM1_9ALTE</name>
<dbReference type="AlphaFoldDB" id="A0AA48HRM1"/>
<dbReference type="Proteomes" id="UP001333710">
    <property type="component" value="Chromosome"/>
</dbReference>
<sequence>MNIVTPLPTAIPFTTSNVNTESARRDNVQREVIPQITQPENSAAESGLGSESDRLKQSAKSAQAAQSPVYERPVVQQNPNGGDASALGNTNGQTPDNAQQESAGKEDAEERQRQQQEAIDQQEIEKLKARDQEVRAHEQAHAAVGGQYAGSPSYEFETGPDGQQYAVGGEVSIDISKEAEPEDTLAKMQQVRAAALAPAEPSPQDFRVASEASRIAGEARVEISQQELEAQQEQQEQNIERVFNPQAAEQPDPIEENIPEIDEIVEPGDVRPPTRSLEQTVQNVADVFNNFTANTGLSGTTEAAELSGQRDEEINQRALRIASFYQQTSTPKTEGFQQFA</sequence>